<dbReference type="GO" id="GO:0032259">
    <property type="term" value="P:methylation"/>
    <property type="evidence" value="ECO:0007669"/>
    <property type="project" value="UniProtKB-KW"/>
</dbReference>
<dbReference type="GO" id="GO:0008276">
    <property type="term" value="F:protein methyltransferase activity"/>
    <property type="evidence" value="ECO:0007669"/>
    <property type="project" value="InterPro"/>
</dbReference>
<dbReference type="PANTHER" id="PTHR23108:SF0">
    <property type="entry name" value="METHYLTRANSFERASE-LIKE PROTEIN 22"/>
    <property type="match status" value="1"/>
</dbReference>
<reference evidence="1" key="1">
    <citation type="submission" date="2015-07" db="EMBL/GenBank/DDBJ databases">
        <title>Transcriptome Assembly of Anthurium amnicola.</title>
        <authorList>
            <person name="Suzuki J."/>
        </authorList>
    </citation>
    <scope>NUCLEOTIDE SEQUENCE</scope>
</reference>
<keyword evidence="1" id="KW-0808">Transferase</keyword>
<name>A0A1D1ZIA6_9ARAE</name>
<sequence>MGKGGVEVAAASSSDEAEVVARAEEQEVMSEVHLGCPPRCCGPFVSHFTFSLPCSPVVADDVDGRHDGFLEVGRSTAGQAHCLDEDGDLVLPRRKKAYMNYNVAIQHRITSTIPDVGLQVWKAALVLADFVLHLSSTTPDFDDVTALELGAGTGIVLARVARTLFLTDRDVEILDNCAINAHLNSSMFKYHEASIHVRELDWRKSWPPSCADADEFPAEHWSKYTWTSLEIEEAEGVSLLLAADVIYSEELTDSFFSVVESLMSRGSDKVLYLALEKRYNFSLDDLDVVANGYLHFRSFLRDKEECSWHGDASSPCFVGERIDLALIPQYVCEYERGKDLEIWKITYVASRNSSST</sequence>
<proteinExistence type="predicted"/>
<gene>
    <name evidence="1" type="primary">METTL22_0</name>
    <name evidence="1" type="ORF">g.82385</name>
</gene>
<dbReference type="SUPFAM" id="SSF53335">
    <property type="entry name" value="S-adenosyl-L-methionine-dependent methyltransferases"/>
    <property type="match status" value="1"/>
</dbReference>
<organism evidence="1">
    <name type="scientific">Anthurium amnicola</name>
    <dbReference type="NCBI Taxonomy" id="1678845"/>
    <lineage>
        <taxon>Eukaryota</taxon>
        <taxon>Viridiplantae</taxon>
        <taxon>Streptophyta</taxon>
        <taxon>Embryophyta</taxon>
        <taxon>Tracheophyta</taxon>
        <taxon>Spermatophyta</taxon>
        <taxon>Magnoliopsida</taxon>
        <taxon>Liliopsida</taxon>
        <taxon>Araceae</taxon>
        <taxon>Pothoideae</taxon>
        <taxon>Potheae</taxon>
        <taxon>Anthurium</taxon>
    </lineage>
</organism>
<dbReference type="GO" id="GO:0005634">
    <property type="term" value="C:nucleus"/>
    <property type="evidence" value="ECO:0007669"/>
    <property type="project" value="TreeGrafter"/>
</dbReference>
<keyword evidence="1" id="KW-0489">Methyltransferase</keyword>
<dbReference type="InterPro" id="IPR029063">
    <property type="entry name" value="SAM-dependent_MTases_sf"/>
</dbReference>
<dbReference type="AlphaFoldDB" id="A0A1D1ZIA6"/>
<accession>A0A1D1ZIA6</accession>
<protein>
    <submittedName>
        <fullName evidence="1">Methyltransferase-like protein 22</fullName>
    </submittedName>
</protein>
<dbReference type="Gene3D" id="3.40.50.150">
    <property type="entry name" value="Vaccinia Virus protein VP39"/>
    <property type="match status" value="1"/>
</dbReference>
<dbReference type="EMBL" id="GDJX01001288">
    <property type="protein sequence ID" value="JAT66648.1"/>
    <property type="molecule type" value="Transcribed_RNA"/>
</dbReference>
<evidence type="ECO:0000313" key="1">
    <source>
        <dbReference type="EMBL" id="JAT66648.1"/>
    </source>
</evidence>
<dbReference type="InterPro" id="IPR019410">
    <property type="entry name" value="Methyltransf_16"/>
</dbReference>
<dbReference type="InterPro" id="IPR038899">
    <property type="entry name" value="METTL22"/>
</dbReference>
<dbReference type="PANTHER" id="PTHR23108">
    <property type="entry name" value="METHYLTRANSFERASE-RELATED"/>
    <property type="match status" value="1"/>
</dbReference>
<dbReference type="Pfam" id="PF10294">
    <property type="entry name" value="Methyltransf_16"/>
    <property type="match status" value="1"/>
</dbReference>